<protein>
    <submittedName>
        <fullName evidence="4">Adenomatous polyposis coli protein</fullName>
    </submittedName>
</protein>
<reference evidence="2 3" key="2">
    <citation type="submission" date="2018-11" db="EMBL/GenBank/DDBJ databases">
        <authorList>
            <consortium name="Pathogen Informatics"/>
        </authorList>
    </citation>
    <scope>NUCLEOTIDE SEQUENCE [LARGE SCALE GENOMIC DNA]</scope>
</reference>
<evidence type="ECO:0000313" key="2">
    <source>
        <dbReference type="EMBL" id="VDM40663.1"/>
    </source>
</evidence>
<proteinExistence type="predicted"/>
<feature type="compositionally biased region" description="Pro residues" evidence="1">
    <location>
        <begin position="376"/>
        <end position="387"/>
    </location>
</feature>
<reference evidence="4" key="1">
    <citation type="submission" date="2016-06" db="UniProtKB">
        <authorList>
            <consortium name="WormBaseParasite"/>
        </authorList>
    </citation>
    <scope>IDENTIFICATION</scope>
</reference>
<feature type="compositionally biased region" description="Polar residues" evidence="1">
    <location>
        <begin position="285"/>
        <end position="311"/>
    </location>
</feature>
<dbReference type="Proteomes" id="UP000050794">
    <property type="component" value="Unassembled WGS sequence"/>
</dbReference>
<feature type="compositionally biased region" description="Basic and acidic residues" evidence="1">
    <location>
        <begin position="350"/>
        <end position="373"/>
    </location>
</feature>
<dbReference type="AlphaFoldDB" id="A0A183ULH2"/>
<feature type="region of interest" description="Disordered" evidence="1">
    <location>
        <begin position="326"/>
        <end position="390"/>
    </location>
</feature>
<feature type="compositionally biased region" description="Polar residues" evidence="1">
    <location>
        <begin position="200"/>
        <end position="217"/>
    </location>
</feature>
<evidence type="ECO:0000313" key="3">
    <source>
        <dbReference type="Proteomes" id="UP000050794"/>
    </source>
</evidence>
<accession>A0A183ULH2</accession>
<dbReference type="EMBL" id="UYWY01020149">
    <property type="protein sequence ID" value="VDM40663.1"/>
    <property type="molecule type" value="Genomic_DNA"/>
</dbReference>
<feature type="region of interest" description="Disordered" evidence="1">
    <location>
        <begin position="254"/>
        <end position="311"/>
    </location>
</feature>
<feature type="compositionally biased region" description="Basic and acidic residues" evidence="1">
    <location>
        <begin position="47"/>
        <end position="61"/>
    </location>
</feature>
<name>A0A183ULH2_TOXCA</name>
<sequence>MSSLKLSRFALVVEQCEFDCILLSNIVDVNCHRCSGTKQTKTLRMQLRTDDDKGDTTKRNDNSSQTTTTTTPPTMKVVIEHVYGAPSAQHVLTNDAASPPALNPPTKLACPTGTHPTSSASCNIPKRTCSAKPMPPAKPDYLRTTVANIRTASLEAPRKACGGTRSLLSKKGVCQAAFANPSSSSEQNEEQRSSSVVSAPPNSITGDDVQKSANSARDSVGASACGRCTGIGLTELEGDLCSKAAQALSTKQAFRSAAHSSEEIKKPTVKPPPPPKLTASPRAEMTQSSDGGQKSSTRAQSTSPFVQQPTSEVEMASMALSNVEVTHTEVTSPASSNSGDLYQMMPSSVETKDDREQTKSPRFQRYIDGDEIPRVPSIPPPSPPKLPPHNSLDDDDLYEEIEQVISFRLLLYLYASNQAGQVCSRDTQTSVLLLNLVLAALRRLSFRDIAHPIAHAPGFRLLINSVCVDLPENPV</sequence>
<feature type="compositionally biased region" description="Polar residues" evidence="1">
    <location>
        <begin position="326"/>
        <end position="349"/>
    </location>
</feature>
<organism evidence="3 4">
    <name type="scientific">Toxocara canis</name>
    <name type="common">Canine roundworm</name>
    <dbReference type="NCBI Taxonomy" id="6265"/>
    <lineage>
        <taxon>Eukaryota</taxon>
        <taxon>Metazoa</taxon>
        <taxon>Ecdysozoa</taxon>
        <taxon>Nematoda</taxon>
        <taxon>Chromadorea</taxon>
        <taxon>Rhabditida</taxon>
        <taxon>Spirurina</taxon>
        <taxon>Ascaridomorpha</taxon>
        <taxon>Ascaridoidea</taxon>
        <taxon>Toxocaridae</taxon>
        <taxon>Toxocara</taxon>
    </lineage>
</organism>
<evidence type="ECO:0000256" key="1">
    <source>
        <dbReference type="SAM" id="MobiDB-lite"/>
    </source>
</evidence>
<gene>
    <name evidence="2" type="ORF">TCNE_LOCUS9342</name>
</gene>
<keyword evidence="3" id="KW-1185">Reference proteome</keyword>
<feature type="region of interest" description="Disordered" evidence="1">
    <location>
        <begin position="45"/>
        <end position="72"/>
    </location>
</feature>
<evidence type="ECO:0000313" key="4">
    <source>
        <dbReference type="WBParaSite" id="TCNE_0000934201-mRNA-1"/>
    </source>
</evidence>
<feature type="region of interest" description="Disordered" evidence="1">
    <location>
        <begin position="179"/>
        <end position="222"/>
    </location>
</feature>
<dbReference type="WBParaSite" id="TCNE_0000934201-mRNA-1">
    <property type="protein sequence ID" value="TCNE_0000934201-mRNA-1"/>
    <property type="gene ID" value="TCNE_0000934201"/>
</dbReference>